<keyword evidence="2" id="KW-1003">Cell membrane</keyword>
<evidence type="ECO:0000256" key="4">
    <source>
        <dbReference type="ARBA" id="ARBA00022679"/>
    </source>
</evidence>
<dbReference type="InterPro" id="IPR004960">
    <property type="entry name" value="LipA_acyltrans"/>
</dbReference>
<organism evidence="7 8">
    <name type="scientific">Pollutimonas harenae</name>
    <dbReference type="NCBI Taxonomy" id="657015"/>
    <lineage>
        <taxon>Bacteria</taxon>
        <taxon>Pseudomonadati</taxon>
        <taxon>Pseudomonadota</taxon>
        <taxon>Betaproteobacteria</taxon>
        <taxon>Burkholderiales</taxon>
        <taxon>Alcaligenaceae</taxon>
        <taxon>Pollutimonas</taxon>
    </lineage>
</organism>
<evidence type="ECO:0000313" key="7">
    <source>
        <dbReference type="EMBL" id="NYT86665.1"/>
    </source>
</evidence>
<keyword evidence="4 7" id="KW-0808">Transferase</keyword>
<dbReference type="GO" id="GO:0016746">
    <property type="term" value="F:acyltransferase activity"/>
    <property type="evidence" value="ECO:0007669"/>
    <property type="project" value="UniProtKB-KW"/>
</dbReference>
<dbReference type="GO" id="GO:0009247">
    <property type="term" value="P:glycolipid biosynthetic process"/>
    <property type="evidence" value="ECO:0007669"/>
    <property type="project" value="UniProtKB-ARBA"/>
</dbReference>
<comment type="subcellular location">
    <subcellularLocation>
        <location evidence="1">Cell inner membrane</location>
    </subcellularLocation>
</comment>
<dbReference type="AlphaFoldDB" id="A0A853H683"/>
<evidence type="ECO:0000256" key="3">
    <source>
        <dbReference type="ARBA" id="ARBA00022519"/>
    </source>
</evidence>
<dbReference type="GO" id="GO:0005886">
    <property type="term" value="C:plasma membrane"/>
    <property type="evidence" value="ECO:0007669"/>
    <property type="project" value="UniProtKB-SubCell"/>
</dbReference>
<dbReference type="Proteomes" id="UP000554144">
    <property type="component" value="Unassembled WGS sequence"/>
</dbReference>
<dbReference type="OrthoDB" id="9803456at2"/>
<dbReference type="PANTHER" id="PTHR30606:SF9">
    <property type="entry name" value="LIPID A BIOSYNTHESIS LAUROYLTRANSFERASE"/>
    <property type="match status" value="1"/>
</dbReference>
<dbReference type="PANTHER" id="PTHR30606">
    <property type="entry name" value="LIPID A BIOSYNTHESIS LAUROYL ACYLTRANSFERASE"/>
    <property type="match status" value="1"/>
</dbReference>
<dbReference type="RefSeq" id="WP_130039811.1">
    <property type="nucleotide sequence ID" value="NZ_JACCEV010000004.1"/>
</dbReference>
<gene>
    <name evidence="7" type="ORF">H0A62_13715</name>
</gene>
<evidence type="ECO:0000256" key="2">
    <source>
        <dbReference type="ARBA" id="ARBA00022475"/>
    </source>
</evidence>
<reference evidence="7 8" key="1">
    <citation type="submission" date="2020-07" db="EMBL/GenBank/DDBJ databases">
        <title>Taxonomic revisions and descriptions of new bacterial species based on genomic comparisons in the high-G+C-content subgroup of the family Alcaligenaceae.</title>
        <authorList>
            <person name="Szabo A."/>
            <person name="Felfoldi T."/>
        </authorList>
    </citation>
    <scope>NUCLEOTIDE SEQUENCE [LARGE SCALE GENOMIC DNA]</scope>
    <source>
        <strain evidence="7 8">DSM 25667</strain>
    </source>
</reference>
<name>A0A853H683_9BURK</name>
<evidence type="ECO:0000256" key="6">
    <source>
        <dbReference type="ARBA" id="ARBA00023315"/>
    </source>
</evidence>
<evidence type="ECO:0000313" key="8">
    <source>
        <dbReference type="Proteomes" id="UP000554144"/>
    </source>
</evidence>
<dbReference type="PIRSF" id="PIRSF026649">
    <property type="entry name" value="MsbB"/>
    <property type="match status" value="1"/>
</dbReference>
<accession>A0A853H683</accession>
<keyword evidence="5" id="KW-0472">Membrane</keyword>
<dbReference type="Pfam" id="PF03279">
    <property type="entry name" value="Lip_A_acyltrans"/>
    <property type="match status" value="1"/>
</dbReference>
<keyword evidence="3" id="KW-0997">Cell inner membrane</keyword>
<dbReference type="NCBIfam" id="NF005399">
    <property type="entry name" value="PRK06946.1"/>
    <property type="match status" value="1"/>
</dbReference>
<evidence type="ECO:0000256" key="1">
    <source>
        <dbReference type="ARBA" id="ARBA00004533"/>
    </source>
</evidence>
<dbReference type="EMBL" id="JACCEV010000004">
    <property type="protein sequence ID" value="NYT86665.1"/>
    <property type="molecule type" value="Genomic_DNA"/>
</dbReference>
<sequence>MKKKIQSTLTAGLLRTLALLPYGLVARLGETLGSLLYSLPSKRKRILHTNLRLCFPEKQPEEREALARSTFRHVIRSYFERGIQWYGSASQIRRLVQLESAIELQDSYEQPTIFMGFHFAAIEATCMYYSIMHPVASIYTPMSDTVTETISRTQRSRFGTEMISRHGSAREILRVLKSGKPIMLAADMDFGLRDSVFVPFFGIQACTLTAVSRLAQLSGARVVPFVAEVVPGYKGYKLHIFEALDNFPSGDVHADALCMNQFLEARIRLTPDQYYWVHRRFKRRPEGEPSVY</sequence>
<dbReference type="CDD" id="cd07984">
    <property type="entry name" value="LPLAT_LABLAT-like"/>
    <property type="match status" value="1"/>
</dbReference>
<proteinExistence type="predicted"/>
<keyword evidence="6 7" id="KW-0012">Acyltransferase</keyword>
<keyword evidence="8" id="KW-1185">Reference proteome</keyword>
<protein>
    <submittedName>
        <fullName evidence="7">Lipid A biosynthesis lauroyl acyltransferase</fullName>
    </submittedName>
</protein>
<comment type="caution">
    <text evidence="7">The sequence shown here is derived from an EMBL/GenBank/DDBJ whole genome shotgun (WGS) entry which is preliminary data.</text>
</comment>
<evidence type="ECO:0000256" key="5">
    <source>
        <dbReference type="ARBA" id="ARBA00023136"/>
    </source>
</evidence>